<reference evidence="2" key="1">
    <citation type="submission" date="2020-10" db="EMBL/GenBank/DDBJ databases">
        <title>Genomic Encyclopedia of Type Strains, Phase IV (KMG-IV): sequencing the most valuable type-strain genomes for metagenomic binning, comparative biology and taxonomic classification.</title>
        <authorList>
            <person name="Goeker M."/>
        </authorList>
    </citation>
    <scope>NUCLEOTIDE SEQUENCE</scope>
    <source>
        <strain evidence="2">DSM 13886</strain>
    </source>
</reference>
<gene>
    <name evidence="2" type="ORF">H4683_004119</name>
</gene>
<protein>
    <recommendedName>
        <fullName evidence="1">DUF4277 domain-containing protein</fullName>
    </recommendedName>
</protein>
<dbReference type="RefSeq" id="WP_225942262.1">
    <property type="nucleotide sequence ID" value="NZ_JADBEL010000043.1"/>
</dbReference>
<dbReference type="Proteomes" id="UP000658225">
    <property type="component" value="Unassembled WGS sequence"/>
</dbReference>
<evidence type="ECO:0000313" key="3">
    <source>
        <dbReference type="Proteomes" id="UP000658225"/>
    </source>
</evidence>
<dbReference type="EMBL" id="JADBEL010000043">
    <property type="protein sequence ID" value="MBE1556993.1"/>
    <property type="molecule type" value="Genomic_DNA"/>
</dbReference>
<sequence length="147" mass="16635">MTIKIDPIYQERYLNLLSAVIKQLRIPQTINRLVPYDEQCLTTPGDAVHLMLLDILSGRQALVHLEGWAAEVDLEKLLSSGAGAHHFNDDALGRHLDWIHDGNVHQIYSQLVVGAFQKEDIWSLHVFHGDTTSNPSTVSTRTRKKIF</sequence>
<comment type="caution">
    <text evidence="2">The sequence shown here is derived from an EMBL/GenBank/DDBJ whole genome shotgun (WGS) entry which is preliminary data.</text>
</comment>
<proteinExistence type="predicted"/>
<feature type="domain" description="DUF4277" evidence="1">
    <location>
        <begin position="13"/>
        <end position="112"/>
    </location>
</feature>
<dbReference type="InterPro" id="IPR025457">
    <property type="entry name" value="DUF4277"/>
</dbReference>
<evidence type="ECO:0000313" key="2">
    <source>
        <dbReference type="EMBL" id="MBE1556993.1"/>
    </source>
</evidence>
<evidence type="ECO:0000259" key="1">
    <source>
        <dbReference type="Pfam" id="PF14104"/>
    </source>
</evidence>
<organism evidence="2 3">
    <name type="scientific">Sporosarcina limicola</name>
    <dbReference type="NCBI Taxonomy" id="34101"/>
    <lineage>
        <taxon>Bacteria</taxon>
        <taxon>Bacillati</taxon>
        <taxon>Bacillota</taxon>
        <taxon>Bacilli</taxon>
        <taxon>Bacillales</taxon>
        <taxon>Caryophanaceae</taxon>
        <taxon>Sporosarcina</taxon>
    </lineage>
</organism>
<dbReference type="AlphaFoldDB" id="A0A927MN41"/>
<accession>A0A927MN41</accession>
<keyword evidence="3" id="KW-1185">Reference proteome</keyword>
<name>A0A927MN41_9BACL</name>
<dbReference type="Pfam" id="PF14104">
    <property type="entry name" value="DUF4277"/>
    <property type="match status" value="1"/>
</dbReference>